<organism evidence="2 3">
    <name type="scientific">Aspergillus novoparasiticus</name>
    <dbReference type="NCBI Taxonomy" id="986946"/>
    <lineage>
        <taxon>Eukaryota</taxon>
        <taxon>Fungi</taxon>
        <taxon>Dikarya</taxon>
        <taxon>Ascomycota</taxon>
        <taxon>Pezizomycotina</taxon>
        <taxon>Eurotiomycetes</taxon>
        <taxon>Eurotiomycetidae</taxon>
        <taxon>Eurotiales</taxon>
        <taxon>Aspergillaceae</taxon>
        <taxon>Aspergillus</taxon>
        <taxon>Aspergillus subgen. Circumdati</taxon>
    </lineage>
</organism>
<protein>
    <recommendedName>
        <fullName evidence="1">Gamma-glutamylcyclotransferase AIG2-like domain-containing protein</fullName>
    </recommendedName>
</protein>
<evidence type="ECO:0000313" key="3">
    <source>
        <dbReference type="Proteomes" id="UP000326799"/>
    </source>
</evidence>
<reference evidence="2 3" key="1">
    <citation type="submission" date="2019-04" db="EMBL/GenBank/DDBJ databases">
        <title>Fungal friends and foes A comparative genomics study of 23 Aspergillus species from section Flavi.</title>
        <authorList>
            <consortium name="DOE Joint Genome Institute"/>
            <person name="Kjaerbolling I."/>
            <person name="Vesth T.C."/>
            <person name="Frisvad J.C."/>
            <person name="Nybo J.L."/>
            <person name="Theobald S."/>
            <person name="Kildgaard S."/>
            <person name="Petersen T.I."/>
            <person name="Kuo A."/>
            <person name="Sato A."/>
            <person name="Lyhne E.K."/>
            <person name="Kogle M.E."/>
            <person name="Wiebenga A."/>
            <person name="Kun R.S."/>
            <person name="Lubbers R.J."/>
            <person name="Makela M.R."/>
            <person name="Barry K."/>
            <person name="Chovatia M."/>
            <person name="Clum A."/>
            <person name="Daum C."/>
            <person name="Haridas S."/>
            <person name="He G."/>
            <person name="LaButti K."/>
            <person name="Lipzen A."/>
            <person name="Mondo S."/>
            <person name="Pangilinan J."/>
            <person name="Riley R."/>
            <person name="Salamov A."/>
            <person name="Simmons B.A."/>
            <person name="Magnuson J.K."/>
            <person name="Henrissat B."/>
            <person name="Mortensen U.H."/>
            <person name="Larsen T.O."/>
            <person name="De vries R.P."/>
            <person name="Grigoriev I.V."/>
            <person name="Machida M."/>
            <person name="Baker S.E."/>
            <person name="Andersen M.R."/>
        </authorList>
    </citation>
    <scope>NUCLEOTIDE SEQUENCE [LARGE SCALE GENOMIC DNA]</scope>
    <source>
        <strain evidence="2 3">CBS 126849</strain>
    </source>
</reference>
<dbReference type="AlphaFoldDB" id="A0A5N6EHD1"/>
<proteinExistence type="predicted"/>
<dbReference type="Pfam" id="PF06094">
    <property type="entry name" value="GGACT"/>
    <property type="match status" value="1"/>
</dbReference>
<evidence type="ECO:0000313" key="2">
    <source>
        <dbReference type="EMBL" id="KAB8215790.1"/>
    </source>
</evidence>
<accession>A0A5N6EHD1</accession>
<keyword evidence="3" id="KW-1185">Reference proteome</keyword>
<dbReference type="CDD" id="cd06661">
    <property type="entry name" value="GGCT_like"/>
    <property type="match status" value="1"/>
</dbReference>
<dbReference type="Gene3D" id="3.10.490.10">
    <property type="entry name" value="Gamma-glutamyl cyclotransferase-like"/>
    <property type="match status" value="1"/>
</dbReference>
<dbReference type="InterPro" id="IPR013024">
    <property type="entry name" value="GGCT-like"/>
</dbReference>
<evidence type="ECO:0000259" key="1">
    <source>
        <dbReference type="Pfam" id="PF06094"/>
    </source>
</evidence>
<dbReference type="Proteomes" id="UP000326799">
    <property type="component" value="Unassembled WGS sequence"/>
</dbReference>
<feature type="domain" description="Gamma-glutamylcyclotransferase AIG2-like" evidence="1">
    <location>
        <begin position="16"/>
        <end position="84"/>
    </location>
</feature>
<dbReference type="EMBL" id="ML733494">
    <property type="protein sequence ID" value="KAB8215790.1"/>
    <property type="molecule type" value="Genomic_DNA"/>
</dbReference>
<dbReference type="InterPro" id="IPR009288">
    <property type="entry name" value="AIG2-like_dom"/>
</dbReference>
<gene>
    <name evidence="2" type="ORF">BDV33DRAFT_8408</name>
</gene>
<name>A0A5N6EHD1_9EURO</name>
<sequence length="110" mass="12155">MDPDTLCKVLGSSKPPPMMRPARIICYEIKLWGPYPALLDKPLHPVDGMVCGLLSPTQLDRLAAYETDKYRLKSCLINVLNNDGGTEETIEGVSLCGMVDRMSFGRVLLT</sequence>